<protein>
    <recommendedName>
        <fullName evidence="4">Integral membrane protein</fullName>
    </recommendedName>
</protein>
<feature type="transmembrane region" description="Helical" evidence="1">
    <location>
        <begin position="50"/>
        <end position="69"/>
    </location>
</feature>
<reference evidence="2 3" key="1">
    <citation type="submission" date="2022-09" db="EMBL/GenBank/DDBJ databases">
        <authorList>
            <person name="Kop L."/>
        </authorList>
    </citation>
    <scope>NUCLEOTIDE SEQUENCE [LARGE SCALE GENOMIC DNA]</scope>
    <source>
        <strain evidence="2 3">347</strain>
    </source>
</reference>
<sequence>MNPPNMIDQVQASPSLIWVAATICLHIINVFIGLSLGFQKKTPSLVRTHLLVYGAVLFSLASYLVINGIHHENTIWDYLVALYFITIIPLSRKWDVVLHAGITVMGLVFLPALILLQLL</sequence>
<feature type="transmembrane region" description="Helical" evidence="1">
    <location>
        <begin position="96"/>
        <end position="118"/>
    </location>
</feature>
<dbReference type="RefSeq" id="WP_282010183.1">
    <property type="nucleotide sequence ID" value="NZ_OX336137.1"/>
</dbReference>
<proteinExistence type="predicted"/>
<keyword evidence="1" id="KW-0472">Membrane</keyword>
<evidence type="ECO:0000313" key="2">
    <source>
        <dbReference type="EMBL" id="CAI2717230.1"/>
    </source>
</evidence>
<keyword evidence="1" id="KW-1133">Transmembrane helix</keyword>
<gene>
    <name evidence="2" type="ORF">NSPWAT_0371</name>
</gene>
<feature type="transmembrane region" description="Helical" evidence="1">
    <location>
        <begin position="16"/>
        <end position="38"/>
    </location>
</feature>
<evidence type="ECO:0000256" key="1">
    <source>
        <dbReference type="SAM" id="Phobius"/>
    </source>
</evidence>
<name>A0ABN8VTM1_9BACT</name>
<organism evidence="2 3">
    <name type="scientific">Nitrospina watsonii</name>
    <dbReference type="NCBI Taxonomy" id="1323948"/>
    <lineage>
        <taxon>Bacteria</taxon>
        <taxon>Pseudomonadati</taxon>
        <taxon>Nitrospinota/Tectimicrobiota group</taxon>
        <taxon>Nitrospinota</taxon>
        <taxon>Nitrospinia</taxon>
        <taxon>Nitrospinales</taxon>
        <taxon>Nitrospinaceae</taxon>
        <taxon>Nitrospina</taxon>
    </lineage>
</organism>
<evidence type="ECO:0000313" key="3">
    <source>
        <dbReference type="Proteomes" id="UP001157733"/>
    </source>
</evidence>
<dbReference type="Proteomes" id="UP001157733">
    <property type="component" value="Chromosome"/>
</dbReference>
<evidence type="ECO:0008006" key="4">
    <source>
        <dbReference type="Google" id="ProtNLM"/>
    </source>
</evidence>
<keyword evidence="3" id="KW-1185">Reference proteome</keyword>
<accession>A0ABN8VTM1</accession>
<feature type="transmembrane region" description="Helical" evidence="1">
    <location>
        <begin position="75"/>
        <end position="91"/>
    </location>
</feature>
<keyword evidence="1" id="KW-0812">Transmembrane</keyword>
<dbReference type="EMBL" id="OX336137">
    <property type="protein sequence ID" value="CAI2717230.1"/>
    <property type="molecule type" value="Genomic_DNA"/>
</dbReference>